<dbReference type="GO" id="GO:0006535">
    <property type="term" value="P:cysteine biosynthetic process from serine"/>
    <property type="evidence" value="ECO:0007669"/>
    <property type="project" value="TreeGrafter"/>
</dbReference>
<dbReference type="GO" id="GO:0030170">
    <property type="term" value="F:pyridoxal phosphate binding"/>
    <property type="evidence" value="ECO:0007669"/>
    <property type="project" value="InterPro"/>
</dbReference>
<accession>A0AA48HWR2</accession>
<evidence type="ECO:0000256" key="5">
    <source>
        <dbReference type="PIRSR" id="PIRSR001434-2"/>
    </source>
</evidence>
<dbReference type="AlphaFoldDB" id="A0AA48HWR2"/>
<dbReference type="InterPro" id="IPR015422">
    <property type="entry name" value="PyrdxlP-dep_Trfase_small"/>
</dbReference>
<evidence type="ECO:0000256" key="4">
    <source>
        <dbReference type="ARBA" id="ARBA00022898"/>
    </source>
</evidence>
<dbReference type="Gene3D" id="3.90.1150.10">
    <property type="entry name" value="Aspartate Aminotransferase, domain 1"/>
    <property type="match status" value="1"/>
</dbReference>
<evidence type="ECO:0000313" key="7">
    <source>
        <dbReference type="EMBL" id="BDX05995.1"/>
    </source>
</evidence>
<feature type="modified residue" description="N6-(pyridoxal phosphate)lysine" evidence="5">
    <location>
        <position position="227"/>
    </location>
</feature>
<dbReference type="GO" id="GO:0019346">
    <property type="term" value="P:transsulfuration"/>
    <property type="evidence" value="ECO:0007669"/>
    <property type="project" value="InterPro"/>
</dbReference>
<dbReference type="GO" id="GO:0071269">
    <property type="term" value="P:L-homocysteine biosynthetic process"/>
    <property type="evidence" value="ECO:0007669"/>
    <property type="project" value="TreeGrafter"/>
</dbReference>
<dbReference type="PANTHER" id="PTHR43797">
    <property type="entry name" value="HOMOCYSTEINE/CYSTEINE SYNTHASE"/>
    <property type="match status" value="1"/>
</dbReference>
<dbReference type="InterPro" id="IPR015424">
    <property type="entry name" value="PyrdxlP-dep_Trfase"/>
</dbReference>
<evidence type="ECO:0000256" key="6">
    <source>
        <dbReference type="RuleBase" id="RU362118"/>
    </source>
</evidence>
<dbReference type="InterPro" id="IPR000277">
    <property type="entry name" value="Cys/Met-Metab_PyrdxlP-dep_enz"/>
</dbReference>
<protein>
    <recommendedName>
        <fullName evidence="9">O-acetylhomoserine sulfhydrylase</fullName>
    </recommendedName>
</protein>
<evidence type="ECO:0008006" key="9">
    <source>
        <dbReference type="Google" id="ProtNLM"/>
    </source>
</evidence>
<dbReference type="GO" id="GO:0003961">
    <property type="term" value="F:O-acetylhomoserine aminocarboxypropyltransferase activity"/>
    <property type="evidence" value="ECO:0007669"/>
    <property type="project" value="TreeGrafter"/>
</dbReference>
<dbReference type="Gene3D" id="3.40.640.10">
    <property type="entry name" value="Type I PLP-dependent aspartate aminotransferase-like (Major domain)"/>
    <property type="match status" value="1"/>
</dbReference>
<dbReference type="Proteomes" id="UP001333710">
    <property type="component" value="Chromosome"/>
</dbReference>
<organism evidence="7 8">
    <name type="scientific">Planctobacterium marinum</name>
    <dbReference type="NCBI Taxonomy" id="1631968"/>
    <lineage>
        <taxon>Bacteria</taxon>
        <taxon>Pseudomonadati</taxon>
        <taxon>Pseudomonadota</taxon>
        <taxon>Gammaproteobacteria</taxon>
        <taxon>Alteromonadales</taxon>
        <taxon>Alteromonadaceae</taxon>
        <taxon>Planctobacterium</taxon>
    </lineage>
</organism>
<name>A0AA48HWR2_9ALTE</name>
<proteinExistence type="inferred from homology"/>
<reference evidence="7" key="1">
    <citation type="submission" date="2023-01" db="EMBL/GenBank/DDBJ databases">
        <title>Complete genome sequence of Planctobacterium marinum strain Dej080120_11.</title>
        <authorList>
            <person name="Ueki S."/>
            <person name="Maruyama F."/>
        </authorList>
    </citation>
    <scope>NUCLEOTIDE SEQUENCE</scope>
    <source>
        <strain evidence="7">Dej080120_11</strain>
    </source>
</reference>
<comment type="similarity">
    <text evidence="2 6">Belongs to the trans-sulfuration enzymes family.</text>
</comment>
<dbReference type="GO" id="GO:0005737">
    <property type="term" value="C:cytoplasm"/>
    <property type="evidence" value="ECO:0007669"/>
    <property type="project" value="TreeGrafter"/>
</dbReference>
<evidence type="ECO:0000256" key="2">
    <source>
        <dbReference type="ARBA" id="ARBA00009077"/>
    </source>
</evidence>
<dbReference type="EMBL" id="AP027272">
    <property type="protein sequence ID" value="BDX05995.1"/>
    <property type="molecule type" value="Genomic_DNA"/>
</dbReference>
<dbReference type="InterPro" id="IPR006235">
    <property type="entry name" value="OAc-hSer/O-AcSer_sulfhydrylase"/>
</dbReference>
<evidence type="ECO:0000256" key="3">
    <source>
        <dbReference type="ARBA" id="ARBA00022679"/>
    </source>
</evidence>
<comment type="cofactor">
    <cofactor evidence="1 6">
        <name>pyridoxal 5'-phosphate</name>
        <dbReference type="ChEBI" id="CHEBI:597326"/>
    </cofactor>
</comment>
<dbReference type="PIRSF" id="PIRSF001434">
    <property type="entry name" value="CGS"/>
    <property type="match status" value="1"/>
</dbReference>
<evidence type="ECO:0000313" key="8">
    <source>
        <dbReference type="Proteomes" id="UP001333710"/>
    </source>
</evidence>
<dbReference type="PANTHER" id="PTHR43797:SF2">
    <property type="entry name" value="HOMOCYSTEINE_CYSTEINE SYNTHASE"/>
    <property type="match status" value="1"/>
</dbReference>
<gene>
    <name evidence="7" type="ORF">MACH26_15160</name>
</gene>
<dbReference type="KEGG" id="pmaw:MACH26_15160"/>
<sequence>MSTAVLGVFLIFRILNMSDILNNKGFNTRLVHADRLINHPQDGAVHQATNNSVLFDYPDIQDLVDIFQGKVAGHAYSRQSSASIDALQNMLTSIEGGVGSLTFASGMAAITTTFLALLQQGDHLIMSQFVFGNTNSFIGTLRRYGIEVSVVDVTDVDNVAAAIKENTRAVYLETIANPVTQVADLLPVGELCEQQKLVYMVDNTMTPAYIFDAKAVKASLLVGSLTKYYAGHGQVLGGIVVDTGLYDWQTYPGIQEGFRGLPVAQQGLMQIKKKGLRDMGGCLTSESAHAISVGMETLALRMDRSCDNALQLAQYLEQHPKIAAVYYPGLKAHPQHDKASQYFSQYGGILSFDLHESVDCFAFMNKLQLVLNATHLGDTRTLAIPVAHTIYYEMGAEVRADMGISDNMIRMSIGIEDIQDLLADFEQALA</sequence>
<dbReference type="Pfam" id="PF01053">
    <property type="entry name" value="Cys_Met_Meta_PP"/>
    <property type="match status" value="1"/>
</dbReference>
<dbReference type="InterPro" id="IPR015421">
    <property type="entry name" value="PyrdxlP-dep_Trfase_major"/>
</dbReference>
<dbReference type="SUPFAM" id="SSF53383">
    <property type="entry name" value="PLP-dependent transferases"/>
    <property type="match status" value="1"/>
</dbReference>
<evidence type="ECO:0000256" key="1">
    <source>
        <dbReference type="ARBA" id="ARBA00001933"/>
    </source>
</evidence>
<keyword evidence="4 5" id="KW-0663">Pyridoxal phosphate</keyword>
<dbReference type="NCBIfam" id="NF004609">
    <property type="entry name" value="PRK05939.1"/>
    <property type="match status" value="1"/>
</dbReference>
<keyword evidence="8" id="KW-1185">Reference proteome</keyword>
<keyword evidence="3" id="KW-0808">Transferase</keyword>
<dbReference type="GO" id="GO:0004124">
    <property type="term" value="F:cysteine synthase activity"/>
    <property type="evidence" value="ECO:0007669"/>
    <property type="project" value="TreeGrafter"/>
</dbReference>